<dbReference type="EMBL" id="OU963865">
    <property type="protein sequence ID" value="CAH0770373.1"/>
    <property type="molecule type" value="Genomic_DNA"/>
</dbReference>
<feature type="transmembrane region" description="Helical" evidence="6">
    <location>
        <begin position="458"/>
        <end position="478"/>
    </location>
</feature>
<feature type="transmembrane region" description="Helical" evidence="6">
    <location>
        <begin position="164"/>
        <end position="182"/>
    </location>
</feature>
<evidence type="ECO:0008006" key="9">
    <source>
        <dbReference type="Google" id="ProtNLM"/>
    </source>
</evidence>
<feature type="transmembrane region" description="Helical" evidence="6">
    <location>
        <begin position="132"/>
        <end position="152"/>
    </location>
</feature>
<feature type="transmembrane region" description="Helical" evidence="6">
    <location>
        <begin position="221"/>
        <end position="243"/>
    </location>
</feature>
<keyword evidence="8" id="KW-1185">Reference proteome</keyword>
<name>A0A9P0G533_BEMTA</name>
<evidence type="ECO:0000256" key="3">
    <source>
        <dbReference type="ARBA" id="ARBA00022989"/>
    </source>
</evidence>
<dbReference type="Pfam" id="PF00083">
    <property type="entry name" value="Sugar_tr"/>
    <property type="match status" value="1"/>
</dbReference>
<keyword evidence="3 6" id="KW-1133">Transmembrane helix</keyword>
<evidence type="ECO:0000256" key="4">
    <source>
        <dbReference type="ARBA" id="ARBA00023136"/>
    </source>
</evidence>
<accession>A0A9P0G533</accession>
<proteinExistence type="predicted"/>
<feature type="transmembrane region" description="Helical" evidence="6">
    <location>
        <begin position="396"/>
        <end position="414"/>
    </location>
</feature>
<dbReference type="PANTHER" id="PTHR24064">
    <property type="entry name" value="SOLUTE CARRIER FAMILY 22 MEMBER"/>
    <property type="match status" value="1"/>
</dbReference>
<dbReference type="InterPro" id="IPR036259">
    <property type="entry name" value="MFS_trans_sf"/>
</dbReference>
<evidence type="ECO:0000313" key="8">
    <source>
        <dbReference type="Proteomes" id="UP001152759"/>
    </source>
</evidence>
<dbReference type="Gene3D" id="1.20.1250.20">
    <property type="entry name" value="MFS general substrate transporter like domains"/>
    <property type="match status" value="1"/>
</dbReference>
<feature type="transmembrane region" description="Helical" evidence="6">
    <location>
        <begin position="188"/>
        <end position="209"/>
    </location>
</feature>
<dbReference type="AlphaFoldDB" id="A0A9P0G533"/>
<evidence type="ECO:0000256" key="1">
    <source>
        <dbReference type="ARBA" id="ARBA00004141"/>
    </source>
</evidence>
<protein>
    <recommendedName>
        <fullName evidence="9">Major facilitator superfamily (MFS) profile domain-containing protein</fullName>
    </recommendedName>
</protein>
<evidence type="ECO:0000313" key="7">
    <source>
        <dbReference type="EMBL" id="CAH0770373.1"/>
    </source>
</evidence>
<feature type="transmembrane region" description="Helical" evidence="6">
    <location>
        <begin position="20"/>
        <end position="37"/>
    </location>
</feature>
<dbReference type="SUPFAM" id="SSF103473">
    <property type="entry name" value="MFS general substrate transporter"/>
    <property type="match status" value="1"/>
</dbReference>
<dbReference type="GO" id="GO:0016020">
    <property type="term" value="C:membrane"/>
    <property type="evidence" value="ECO:0007669"/>
    <property type="project" value="UniProtKB-SubCell"/>
</dbReference>
<organism evidence="7 8">
    <name type="scientific">Bemisia tabaci</name>
    <name type="common">Sweetpotato whitefly</name>
    <name type="synonym">Aleurodes tabaci</name>
    <dbReference type="NCBI Taxonomy" id="7038"/>
    <lineage>
        <taxon>Eukaryota</taxon>
        <taxon>Metazoa</taxon>
        <taxon>Ecdysozoa</taxon>
        <taxon>Arthropoda</taxon>
        <taxon>Hexapoda</taxon>
        <taxon>Insecta</taxon>
        <taxon>Pterygota</taxon>
        <taxon>Neoptera</taxon>
        <taxon>Paraneoptera</taxon>
        <taxon>Hemiptera</taxon>
        <taxon>Sternorrhyncha</taxon>
        <taxon>Aleyrodoidea</taxon>
        <taxon>Aleyrodidae</taxon>
        <taxon>Aleyrodinae</taxon>
        <taxon>Bemisia</taxon>
    </lineage>
</organism>
<feature type="transmembrane region" description="Helical" evidence="6">
    <location>
        <begin position="340"/>
        <end position="362"/>
    </location>
</feature>
<comment type="subcellular location">
    <subcellularLocation>
        <location evidence="1">Membrane</location>
        <topology evidence="1">Multi-pass membrane protein</topology>
    </subcellularLocation>
</comment>
<feature type="transmembrane region" description="Helical" evidence="6">
    <location>
        <begin position="249"/>
        <end position="265"/>
    </location>
</feature>
<gene>
    <name evidence="7" type="ORF">BEMITA_LOCUS7243</name>
</gene>
<dbReference type="InterPro" id="IPR005828">
    <property type="entry name" value="MFS_sugar_transport-like"/>
</dbReference>
<reference evidence="7" key="1">
    <citation type="submission" date="2021-12" db="EMBL/GenBank/DDBJ databases">
        <authorList>
            <person name="King R."/>
        </authorList>
    </citation>
    <scope>NUCLEOTIDE SEQUENCE</scope>
</reference>
<sequence>MDLDNLLPDVGEYGTYQKRLLWFVLLPCVLPCGFHAYNQLFMAASPQHWCYVPELKHLDIKEAKQLSIPKSNNGKLSQCLMYDRNYTAIASFPNESVPLGKAVPCKYGWTFDHSEYKETIVTEWNLVCNKDFYPTGALVLLAIGGLIGNYIFGYIQDGLGRKPAFFIYLFIETVFGIGTAFMNSFWSWVLFRFGVGFTVPAILATPYVLSIELVGPEYRTTVTILINIAYSIALTLLACIVYLVRDWRLLALYTSVPFAFFFFYLRDMPESPRWLLARGSYAKAEKILNKMAKVNNKPIPPDWFSRKKGECDKIIHDVEDKKHYGVTDLFRTPNLRKKTLIITFIWFTNTSVYVGLSYYAPLLGGNEFLNFFLAGAVELPTYLILWPAMEHWGRRCALSSSMIFGGLSCVLTIFNQENEFGTWLGLVLYCCGKMGISCSYVVLPLFASELYPTVVRGLGMSTSAVVGMLGPIFIPLLNYMGGELPLLVMGVLLLLGGIATLFLPETHHLHLPQTIEDAENFGNSKSKTSTSTKWNSERNDRQQILSSVPSWRYKYKLRQSRDYFREGRKKIASNRGLLRNVGLRRGKKPRT</sequence>
<dbReference type="GO" id="GO:0022857">
    <property type="term" value="F:transmembrane transporter activity"/>
    <property type="evidence" value="ECO:0007669"/>
    <property type="project" value="InterPro"/>
</dbReference>
<dbReference type="Proteomes" id="UP001152759">
    <property type="component" value="Chromosome 4"/>
</dbReference>
<evidence type="ECO:0000256" key="2">
    <source>
        <dbReference type="ARBA" id="ARBA00022692"/>
    </source>
</evidence>
<feature type="transmembrane region" description="Helical" evidence="6">
    <location>
        <begin position="484"/>
        <end position="503"/>
    </location>
</feature>
<feature type="transmembrane region" description="Helical" evidence="6">
    <location>
        <begin position="368"/>
        <end position="389"/>
    </location>
</feature>
<evidence type="ECO:0000256" key="5">
    <source>
        <dbReference type="SAM" id="MobiDB-lite"/>
    </source>
</evidence>
<keyword evidence="2 6" id="KW-0812">Transmembrane</keyword>
<feature type="region of interest" description="Disordered" evidence="5">
    <location>
        <begin position="520"/>
        <end position="540"/>
    </location>
</feature>
<keyword evidence="4 6" id="KW-0472">Membrane</keyword>
<evidence type="ECO:0000256" key="6">
    <source>
        <dbReference type="SAM" id="Phobius"/>
    </source>
</evidence>
<dbReference type="CDD" id="cd17317">
    <property type="entry name" value="MFS_SLC22"/>
    <property type="match status" value="1"/>
</dbReference>
<feature type="transmembrane region" description="Helical" evidence="6">
    <location>
        <begin position="426"/>
        <end position="446"/>
    </location>
</feature>
<feature type="compositionally biased region" description="Low complexity" evidence="5">
    <location>
        <begin position="524"/>
        <end position="533"/>
    </location>
</feature>